<sequence length="218" mass="25065">MSILHTADFRQSQPARKLALESAQHVIEMPLAKDDSFEYIISTRDDEMLELQPSLQSGTNKYNSHFLIRELETSLPPSTADPEPEPPLPRFVIQLGHLYFKDLAGEMPDYLQRSSFVAMIDPTTPRKSLWLFHDYHPWTEMGDRINMSPGHDRWDVFPDVELEFDAAQLIPDVRDWNEGLTMKTLEDCVRITCRIVKPVVRVARTVDVDEALAEGWGN</sequence>
<dbReference type="eggNOG" id="ENOG502T6MD">
    <property type="taxonomic scope" value="Eukaryota"/>
</dbReference>
<evidence type="ECO:0000313" key="2">
    <source>
        <dbReference type="Proteomes" id="UP000016924"/>
    </source>
</evidence>
<organism evidence="1 2">
    <name type="scientific">Coniosporium apollinis (strain CBS 100218)</name>
    <name type="common">Rock-inhabiting black yeast</name>
    <dbReference type="NCBI Taxonomy" id="1168221"/>
    <lineage>
        <taxon>Eukaryota</taxon>
        <taxon>Fungi</taxon>
        <taxon>Dikarya</taxon>
        <taxon>Ascomycota</taxon>
        <taxon>Pezizomycotina</taxon>
        <taxon>Dothideomycetes</taxon>
        <taxon>Dothideomycetes incertae sedis</taxon>
        <taxon>Coniosporium</taxon>
    </lineage>
</organism>
<protein>
    <submittedName>
        <fullName evidence="1">Uncharacterized protein</fullName>
    </submittedName>
</protein>
<dbReference type="OrthoDB" id="5007363at2759"/>
<dbReference type="EMBL" id="JH767576">
    <property type="protein sequence ID" value="EON65779.1"/>
    <property type="molecule type" value="Genomic_DNA"/>
</dbReference>
<reference evidence="2" key="1">
    <citation type="submission" date="2012-06" db="EMBL/GenBank/DDBJ databases">
        <title>The genome sequence of Coniosporium apollinis CBS 100218.</title>
        <authorList>
            <consortium name="The Broad Institute Genome Sequencing Platform"/>
            <person name="Cuomo C."/>
            <person name="Gorbushina A."/>
            <person name="Noack S."/>
            <person name="Walker B."/>
            <person name="Young S.K."/>
            <person name="Zeng Q."/>
            <person name="Gargeya S."/>
            <person name="Fitzgerald M."/>
            <person name="Haas B."/>
            <person name="Abouelleil A."/>
            <person name="Alvarado L."/>
            <person name="Arachchi H.M."/>
            <person name="Berlin A.M."/>
            <person name="Chapman S.B."/>
            <person name="Goldberg J."/>
            <person name="Griggs A."/>
            <person name="Gujja S."/>
            <person name="Hansen M."/>
            <person name="Howarth C."/>
            <person name="Imamovic A."/>
            <person name="Larimer J."/>
            <person name="McCowan C."/>
            <person name="Montmayeur A."/>
            <person name="Murphy C."/>
            <person name="Neiman D."/>
            <person name="Pearson M."/>
            <person name="Priest M."/>
            <person name="Roberts A."/>
            <person name="Saif S."/>
            <person name="Shea T."/>
            <person name="Sisk P."/>
            <person name="Sykes S."/>
            <person name="Wortman J."/>
            <person name="Nusbaum C."/>
            <person name="Birren B."/>
        </authorList>
    </citation>
    <scope>NUCLEOTIDE SEQUENCE [LARGE SCALE GENOMIC DNA]</scope>
    <source>
        <strain evidence="2">CBS 100218</strain>
    </source>
</reference>
<dbReference type="RefSeq" id="XP_007781096.1">
    <property type="nucleotide sequence ID" value="XM_007782906.1"/>
</dbReference>
<name>R7YVE3_CONA1</name>
<keyword evidence="2" id="KW-1185">Reference proteome</keyword>
<proteinExistence type="predicted"/>
<dbReference type="Proteomes" id="UP000016924">
    <property type="component" value="Unassembled WGS sequence"/>
</dbReference>
<dbReference type="GeneID" id="19902329"/>
<dbReference type="AlphaFoldDB" id="R7YVE3"/>
<evidence type="ECO:0000313" key="1">
    <source>
        <dbReference type="EMBL" id="EON65779.1"/>
    </source>
</evidence>
<accession>R7YVE3</accession>
<gene>
    <name evidence="1" type="ORF">W97_05018</name>
</gene>
<dbReference type="HOGENOM" id="CLU_1266816_0_0_1"/>